<gene>
    <name evidence="2" type="ORF">PVT71_23475</name>
</gene>
<feature type="domain" description="Cupin type-2" evidence="1">
    <location>
        <begin position="221"/>
        <end position="273"/>
    </location>
</feature>
<dbReference type="PANTHER" id="PTHR36440">
    <property type="entry name" value="PUTATIVE (AFU_ORTHOLOGUE AFUA_8G07350)-RELATED"/>
    <property type="match status" value="1"/>
</dbReference>
<dbReference type="RefSeq" id="WP_353475944.1">
    <property type="nucleotide sequence ID" value="NZ_CP123386.1"/>
</dbReference>
<reference evidence="2" key="1">
    <citation type="submission" date="2023-02" db="EMBL/GenBank/DDBJ databases">
        <title>Description and genomic characterization of Salipiger bruguierae sp. nov., isolated from the sediment of mangrove plant Bruguiera sexangula.</title>
        <authorList>
            <person name="Long M."/>
        </authorList>
    </citation>
    <scope>NUCLEOTIDE SEQUENCE</scope>
    <source>
        <strain evidence="2">H15</strain>
        <plasmid evidence="2">unnamed1</plasmid>
    </source>
</reference>
<dbReference type="CDD" id="cd02215">
    <property type="entry name" value="cupin_QDO_N_C"/>
    <property type="match status" value="1"/>
</dbReference>
<organism evidence="2">
    <name type="scientific">Alloyangia sp. H15</name>
    <dbReference type="NCBI Taxonomy" id="3029062"/>
    <lineage>
        <taxon>Bacteria</taxon>
        <taxon>Pseudomonadati</taxon>
        <taxon>Pseudomonadota</taxon>
        <taxon>Alphaproteobacteria</taxon>
        <taxon>Rhodobacterales</taxon>
        <taxon>Roseobacteraceae</taxon>
        <taxon>Alloyangia</taxon>
    </lineage>
</organism>
<dbReference type="PANTHER" id="PTHR36440:SF1">
    <property type="entry name" value="PUTATIVE (AFU_ORTHOLOGUE AFUA_8G07350)-RELATED"/>
    <property type="match status" value="1"/>
</dbReference>
<sequence>MRFNELPGEVAPYGIRAGMGPRRLVGGMVASAYAGAAETAGAFALSMLTGGRDAGLPMLRHAGCHVALQVLEGEIELSMQGACWRLVGGDYASIPPGTEYGLRMTRLRNRAMIFHTGAEAGGLLSGLGTPYEGYVQPDRDAGTWADLTGASATGCDTEILGALPGDLPLCAPLREVPEGAVPYALEAGCGAHLVVADQLFTFAGGNAQSDGRFLTLLTEGPQGPMIPPHMHLRHDETFFCAAGRIRMRAGEEELELAPGDFLFVPRGTPHAFQFLEPYTKIIGWLVPGVFEEFFYTLGDPTDRTVYPQVPPPFRFDRVLAKLDTLDIVPLGRPEGAKPGVEA</sequence>
<accession>A0AAU8ARA0</accession>
<evidence type="ECO:0000313" key="2">
    <source>
        <dbReference type="EMBL" id="XCC97053.1"/>
    </source>
</evidence>
<dbReference type="InterPro" id="IPR011051">
    <property type="entry name" value="RmlC_Cupin_sf"/>
</dbReference>
<geneLocation type="plasmid" evidence="2">
    <name>unnamed1</name>
</geneLocation>
<dbReference type="InterPro" id="IPR053146">
    <property type="entry name" value="QDO-like"/>
</dbReference>
<dbReference type="AlphaFoldDB" id="A0AAU8ARA0"/>
<dbReference type="SUPFAM" id="SSF51182">
    <property type="entry name" value="RmlC-like cupins"/>
    <property type="match status" value="1"/>
</dbReference>
<dbReference type="Gene3D" id="2.60.120.10">
    <property type="entry name" value="Jelly Rolls"/>
    <property type="match status" value="2"/>
</dbReference>
<dbReference type="EMBL" id="CP123386">
    <property type="protein sequence ID" value="XCC97053.1"/>
    <property type="molecule type" value="Genomic_DNA"/>
</dbReference>
<keyword evidence="2" id="KW-0614">Plasmid</keyword>
<evidence type="ECO:0000259" key="1">
    <source>
        <dbReference type="Pfam" id="PF07883"/>
    </source>
</evidence>
<dbReference type="Pfam" id="PF07883">
    <property type="entry name" value="Cupin_2"/>
    <property type="match status" value="1"/>
</dbReference>
<proteinExistence type="predicted"/>
<protein>
    <submittedName>
        <fullName evidence="2">Cupin domain-containing protein</fullName>
    </submittedName>
</protein>
<dbReference type="InterPro" id="IPR013096">
    <property type="entry name" value="Cupin_2"/>
</dbReference>
<dbReference type="InterPro" id="IPR014710">
    <property type="entry name" value="RmlC-like_jellyroll"/>
</dbReference>
<name>A0AAU8ARA0_9RHOB</name>